<evidence type="ECO:0000313" key="1">
    <source>
        <dbReference type="EMBL" id="MFA3843789.1"/>
    </source>
</evidence>
<dbReference type="PROSITE" id="PS51318">
    <property type="entry name" value="TAT"/>
    <property type="match status" value="1"/>
</dbReference>
<dbReference type="Proteomes" id="UP001571476">
    <property type="component" value="Unassembled WGS sequence"/>
</dbReference>
<protein>
    <recommendedName>
        <fullName evidence="3">SnoaL-like domain-containing protein</fullName>
    </recommendedName>
</protein>
<dbReference type="EMBL" id="JBGOSP010000077">
    <property type="protein sequence ID" value="MFA3843789.1"/>
    <property type="molecule type" value="Genomic_DNA"/>
</dbReference>
<keyword evidence="2" id="KW-1185">Reference proteome</keyword>
<dbReference type="Gene3D" id="3.10.450.50">
    <property type="match status" value="2"/>
</dbReference>
<gene>
    <name evidence="1" type="ORF">ACEG43_48280</name>
</gene>
<reference evidence="1 2" key="1">
    <citation type="submission" date="2024-08" db="EMBL/GenBank/DDBJ databases">
        <title>Genome sequence of Streptomyces aureus CACIA-1.46HGO.</title>
        <authorList>
            <person name="Evangelista-Martinez Z."/>
        </authorList>
    </citation>
    <scope>NUCLEOTIDE SEQUENCE [LARGE SCALE GENOMIC DNA]</scope>
    <source>
        <strain evidence="1 2">CACIA-1.46HGO</strain>
    </source>
</reference>
<accession>A0ABV4SZC8</accession>
<dbReference type="RefSeq" id="WP_372567575.1">
    <property type="nucleotide sequence ID" value="NZ_JBGOSP010000077.1"/>
</dbReference>
<sequence>MSDIDTNKADLARRSVLGVATAALGLGATAALLPSTASARGSAGADGIHPPPTPAIDTSHATPELARLISRVFEAKTSRHVDATLSYFYPKSTTYIDASLGWPIYSWDELHKLFAGLMPTWPATARSYPTKILGDTNSALVFFIDTPELFGHEIRPMGVINFKEGKIARWIDYWDGREFTLADMKAQRTPDEKFPTDFKESKVGETAKRSIKRVAHTISDALSGGAVKEAASLFSDDAVLEDQAVRTVVTGRLNIGAYLERAAAHLPYGAGAEVRHVVGGHLGGGYEWTRGSGAVRRGVTALELDGDGRISRYTSVWDGSLVSDDELSRLQALVIEH</sequence>
<evidence type="ECO:0000313" key="2">
    <source>
        <dbReference type="Proteomes" id="UP001571476"/>
    </source>
</evidence>
<dbReference type="InterPro" id="IPR032710">
    <property type="entry name" value="NTF2-like_dom_sf"/>
</dbReference>
<dbReference type="InterPro" id="IPR006311">
    <property type="entry name" value="TAT_signal"/>
</dbReference>
<dbReference type="SUPFAM" id="SSF54427">
    <property type="entry name" value="NTF2-like"/>
    <property type="match status" value="2"/>
</dbReference>
<comment type="caution">
    <text evidence="1">The sequence shown here is derived from an EMBL/GenBank/DDBJ whole genome shotgun (WGS) entry which is preliminary data.</text>
</comment>
<organism evidence="1 2">
    <name type="scientific">Streptomyces aureus</name>
    <dbReference type="NCBI Taxonomy" id="193461"/>
    <lineage>
        <taxon>Bacteria</taxon>
        <taxon>Bacillati</taxon>
        <taxon>Actinomycetota</taxon>
        <taxon>Actinomycetes</taxon>
        <taxon>Kitasatosporales</taxon>
        <taxon>Streptomycetaceae</taxon>
        <taxon>Streptomyces</taxon>
    </lineage>
</organism>
<evidence type="ECO:0008006" key="3">
    <source>
        <dbReference type="Google" id="ProtNLM"/>
    </source>
</evidence>
<name>A0ABV4SZC8_9ACTN</name>
<proteinExistence type="predicted"/>